<gene>
    <name evidence="2" type="ORF">NKR19_g9030</name>
</gene>
<dbReference type="EMBL" id="JANBVN010000200">
    <property type="protein sequence ID" value="KAJ9133492.1"/>
    <property type="molecule type" value="Genomic_DNA"/>
</dbReference>
<dbReference type="InterPro" id="IPR032801">
    <property type="entry name" value="PXL2A/B/C"/>
</dbReference>
<dbReference type="SUPFAM" id="SSF52833">
    <property type="entry name" value="Thioredoxin-like"/>
    <property type="match status" value="1"/>
</dbReference>
<sequence length="243" mass="25880">MFSSLTTKIALRKLGLNSDALNFSSPTAAPDPPKPKKLTKNAPPGTVPGLDEDDSSSKWPAWMTVKSLPLTVQPWLSPPPPPIPVAAECPKPGDLAPLDRDRKLTFGGGKKVLVVFLRCVGCAFAQKTFLALRAIANKYPTTLSCIAISHSSPAATQKWIDLVGGAWNVSVVIDEDRSLYAAWGLGLGSVWYVLNPTSQVQGWKEKGWLGASVAGAITRTGTAGMGRSTLDAEREGRRMGEKG</sequence>
<dbReference type="PANTHER" id="PTHR42336:SF2">
    <property type="entry name" value="THIOREDOXIN DOMAIN-CONTAINING PROTEIN"/>
    <property type="match status" value="1"/>
</dbReference>
<dbReference type="Pfam" id="PF13911">
    <property type="entry name" value="AhpC-TSA_2"/>
    <property type="match status" value="1"/>
</dbReference>
<protein>
    <submittedName>
        <fullName evidence="2">Tsa antioxidant enzyme domain protein</fullName>
    </submittedName>
</protein>
<feature type="non-terminal residue" evidence="2">
    <location>
        <position position="243"/>
    </location>
</feature>
<feature type="region of interest" description="Disordered" evidence="1">
    <location>
        <begin position="20"/>
        <end position="57"/>
    </location>
</feature>
<dbReference type="AlphaFoldDB" id="A0AA38RCD8"/>
<accession>A0AA38RCD8</accession>
<organism evidence="2 3">
    <name type="scientific">Coniochaeta hoffmannii</name>
    <dbReference type="NCBI Taxonomy" id="91930"/>
    <lineage>
        <taxon>Eukaryota</taxon>
        <taxon>Fungi</taxon>
        <taxon>Dikarya</taxon>
        <taxon>Ascomycota</taxon>
        <taxon>Pezizomycotina</taxon>
        <taxon>Sordariomycetes</taxon>
        <taxon>Sordariomycetidae</taxon>
        <taxon>Coniochaetales</taxon>
        <taxon>Coniochaetaceae</taxon>
        <taxon>Coniochaeta</taxon>
    </lineage>
</organism>
<dbReference type="Gene3D" id="3.40.30.10">
    <property type="entry name" value="Glutaredoxin"/>
    <property type="match status" value="1"/>
</dbReference>
<dbReference type="Proteomes" id="UP001174691">
    <property type="component" value="Unassembled WGS sequence"/>
</dbReference>
<evidence type="ECO:0000313" key="2">
    <source>
        <dbReference type="EMBL" id="KAJ9133492.1"/>
    </source>
</evidence>
<reference evidence="2" key="1">
    <citation type="submission" date="2022-07" db="EMBL/GenBank/DDBJ databases">
        <title>Fungi with potential for degradation of polypropylene.</title>
        <authorList>
            <person name="Gostincar C."/>
        </authorList>
    </citation>
    <scope>NUCLEOTIDE SEQUENCE</scope>
    <source>
        <strain evidence="2">EXF-13287</strain>
    </source>
</reference>
<name>A0AA38RCD8_9PEZI</name>
<proteinExistence type="predicted"/>
<dbReference type="InterPro" id="IPR036249">
    <property type="entry name" value="Thioredoxin-like_sf"/>
</dbReference>
<keyword evidence="3" id="KW-1185">Reference proteome</keyword>
<evidence type="ECO:0000313" key="3">
    <source>
        <dbReference type="Proteomes" id="UP001174691"/>
    </source>
</evidence>
<dbReference type="PANTHER" id="PTHR42336">
    <property type="entry name" value="THIOREDOXIN DOMAIN-CONTAINING PROTEIN-RELATED"/>
    <property type="match status" value="1"/>
</dbReference>
<comment type="caution">
    <text evidence="2">The sequence shown here is derived from an EMBL/GenBank/DDBJ whole genome shotgun (WGS) entry which is preliminary data.</text>
</comment>
<evidence type="ECO:0000256" key="1">
    <source>
        <dbReference type="SAM" id="MobiDB-lite"/>
    </source>
</evidence>